<keyword evidence="4" id="KW-1185">Reference proteome</keyword>
<organism evidence="3 4">
    <name type="scientific">Byssochlamys spectabilis</name>
    <name type="common">Paecilomyces variotii</name>
    <dbReference type="NCBI Taxonomy" id="264951"/>
    <lineage>
        <taxon>Eukaryota</taxon>
        <taxon>Fungi</taxon>
        <taxon>Dikarya</taxon>
        <taxon>Ascomycota</taxon>
        <taxon>Pezizomycotina</taxon>
        <taxon>Eurotiomycetes</taxon>
        <taxon>Eurotiomycetidae</taxon>
        <taxon>Eurotiales</taxon>
        <taxon>Thermoascaceae</taxon>
        <taxon>Paecilomyces</taxon>
    </lineage>
</organism>
<feature type="compositionally biased region" description="Basic and acidic residues" evidence="1">
    <location>
        <begin position="283"/>
        <end position="294"/>
    </location>
</feature>
<feature type="domain" description="AAA+ ATPase" evidence="2">
    <location>
        <begin position="376"/>
        <end position="541"/>
    </location>
</feature>
<dbReference type="GO" id="GO:0016887">
    <property type="term" value="F:ATP hydrolysis activity"/>
    <property type="evidence" value="ECO:0007669"/>
    <property type="project" value="InterPro"/>
</dbReference>
<dbReference type="InterPro" id="IPR003593">
    <property type="entry name" value="AAA+_ATPase"/>
</dbReference>
<feature type="compositionally biased region" description="Basic and acidic residues" evidence="1">
    <location>
        <begin position="1008"/>
        <end position="1019"/>
    </location>
</feature>
<evidence type="ECO:0000256" key="1">
    <source>
        <dbReference type="SAM" id="MobiDB-lite"/>
    </source>
</evidence>
<dbReference type="GO" id="GO:0003677">
    <property type="term" value="F:DNA binding"/>
    <property type="evidence" value="ECO:0007669"/>
    <property type="project" value="TreeGrafter"/>
</dbReference>
<dbReference type="OrthoDB" id="2195431at2759"/>
<feature type="region of interest" description="Disordered" evidence="1">
    <location>
        <begin position="283"/>
        <end position="315"/>
    </location>
</feature>
<dbReference type="SUPFAM" id="SSF52540">
    <property type="entry name" value="P-loop containing nucleoside triphosphate hydrolases"/>
    <property type="match status" value="1"/>
</dbReference>
<dbReference type="Pfam" id="PF00004">
    <property type="entry name" value="AAA"/>
    <property type="match status" value="1"/>
</dbReference>
<gene>
    <name evidence="3" type="ORF">C8Q69DRAFT_468684</name>
</gene>
<dbReference type="Proteomes" id="UP000283841">
    <property type="component" value="Unassembled WGS sequence"/>
</dbReference>
<dbReference type="PANTHER" id="PTHR23389:SF3">
    <property type="entry name" value="CHROMOSOME TRANSMISSION FIDELITY PROTEIN 18 HOMOLOG"/>
    <property type="match status" value="1"/>
</dbReference>
<dbReference type="InterPro" id="IPR027417">
    <property type="entry name" value="P-loop_NTPase"/>
</dbReference>
<accession>A0A443HTD0</accession>
<evidence type="ECO:0000313" key="4">
    <source>
        <dbReference type="Proteomes" id="UP000283841"/>
    </source>
</evidence>
<dbReference type="SMART" id="SM00382">
    <property type="entry name" value="AAA"/>
    <property type="match status" value="1"/>
</dbReference>
<proteinExistence type="predicted"/>
<dbReference type="InterPro" id="IPR003959">
    <property type="entry name" value="ATPase_AAA_core"/>
</dbReference>
<feature type="region of interest" description="Disordered" evidence="1">
    <location>
        <begin position="951"/>
        <end position="1024"/>
    </location>
</feature>
<dbReference type="Gene3D" id="3.40.50.300">
    <property type="entry name" value="P-loop containing nucleotide triphosphate hydrolases"/>
    <property type="match status" value="1"/>
</dbReference>
<evidence type="ECO:0000259" key="2">
    <source>
        <dbReference type="SMART" id="SM00382"/>
    </source>
</evidence>
<dbReference type="CDD" id="cd00009">
    <property type="entry name" value="AAA"/>
    <property type="match status" value="1"/>
</dbReference>
<dbReference type="EMBL" id="RCNU01000006">
    <property type="protein sequence ID" value="RWQ95044.1"/>
    <property type="molecule type" value="Genomic_DNA"/>
</dbReference>
<protein>
    <submittedName>
        <fullName evidence="3">Chromosome transmission fidelity protein 18</fullName>
    </submittedName>
</protein>
<evidence type="ECO:0000313" key="3">
    <source>
        <dbReference type="EMBL" id="RWQ95044.1"/>
    </source>
</evidence>
<reference evidence="3 4" key="1">
    <citation type="journal article" date="2018" name="Front. Microbiol.">
        <title>Genomic and genetic insights into a cosmopolitan fungus, Paecilomyces variotii (Eurotiales).</title>
        <authorList>
            <person name="Urquhart A.S."/>
            <person name="Mondo S.J."/>
            <person name="Makela M.R."/>
            <person name="Hane J.K."/>
            <person name="Wiebenga A."/>
            <person name="He G."/>
            <person name="Mihaltcheva S."/>
            <person name="Pangilinan J."/>
            <person name="Lipzen A."/>
            <person name="Barry K."/>
            <person name="de Vries R.P."/>
            <person name="Grigoriev I.V."/>
            <person name="Idnurm A."/>
        </authorList>
    </citation>
    <scope>NUCLEOTIDE SEQUENCE [LARGE SCALE GENOMIC DNA]</scope>
    <source>
        <strain evidence="3 4">CBS 101075</strain>
    </source>
</reference>
<dbReference type="GO" id="GO:0005634">
    <property type="term" value="C:nucleus"/>
    <property type="evidence" value="ECO:0007669"/>
    <property type="project" value="TreeGrafter"/>
</dbReference>
<dbReference type="GeneID" id="39599982"/>
<dbReference type="STRING" id="264951.A0A443HTD0"/>
<dbReference type="GO" id="GO:0005524">
    <property type="term" value="F:ATP binding"/>
    <property type="evidence" value="ECO:0007669"/>
    <property type="project" value="InterPro"/>
</dbReference>
<sequence>MAASSSPLLPSSFDPALHLHSETPDIDLLNDCPSETFDDDIEALHLQRQENLRKGIIIQHRAWNLSDVFRSDEDLRLDTPTKPQTLQENGELDFLIRSDLVLPSSPPTVKMPFISSTTGPLPASSPGLEAQKRKIGEPEIPTEPKRLKTIGGFVEDDDEDDMDAFRDANFQSDFAIQEPAPELLLPPSQASSLPAATSSTEIPVVTSSVSSLPLHSGPTTSTQIETKFSIKTCSGKTHNVRVKNTTAPISYERLVAERSTTSRSGAQKSYYGIEIHKLMDDAARETKEEGERRAQPSTAVKPSVEAPSVSTNGKKNVSPLWTEKYRARKFTDLIGDERTHRSVLRWLKGWDPIVFPNLARAKAKKLKNDEQQEVFHRKVLLLTGPPGLGKTTLAHVCARQAGYEVLEINASDERSKDVVKGRIRDAVGTENVKSVNVEANGTTIRKQGRPVCVVVDEVDGVVSGSGGSGEGGFMKALIELVQLDQKNSTYSGEQSTTRRKKVDKFRLMRPLILICNDVYHPSLRPLRASTVAEIIHIRQAPLENVVQRMKTIFAKEGIPCDGDGVRRLCETSWGIASRKEGRSARGVGEGDIRSVLVAAEWIAHKLRDAGGETPLKLSRSWFDQTLIEDSRKEGSSLRGLGRGGVREIVDRIFVHGAGFPDAPTGADTFRDPFSKGPGKTPVGVADIRKRHAINRLREMVDASSEYDRCVSECFASYPTRTFQDDTFLSKPNAAYEWLHFHDAISSRVFSNQDWELNPYLSQPLLAFHHLFASSNGGVVSKELLGNDEDEEEHPFSGPKADFAAFEALKQNQAILQGFQSSFSPALLRLFRSMESLATDLVPNLLRMLSPDVKPVVVRGQGEQKSMASVRKESERALVRSATRVMAGVGITFEKARVENEGGAHGGWIYRMEPPLDVLTSFSKIKGTSIASGGSAPVRYAVRQVLDQEYRKETMRKQSEASQLKYTKPGRKSRDEEEDKENAKSGRNSGAKRDFFGRIIEEPVPGPTNRKDSGEHKETKQTGSKVWVTFHEGFSNAVRKPISMSELLSGL</sequence>
<dbReference type="VEuPathDB" id="FungiDB:C8Q69DRAFT_468684"/>
<dbReference type="AlphaFoldDB" id="A0A443HTD0"/>
<dbReference type="PANTHER" id="PTHR23389">
    <property type="entry name" value="CHROMOSOME TRANSMISSION FIDELITY FACTOR 18"/>
    <property type="match status" value="1"/>
</dbReference>
<feature type="compositionally biased region" description="Basic and acidic residues" evidence="1">
    <location>
        <begin position="990"/>
        <end position="1000"/>
    </location>
</feature>
<comment type="caution">
    <text evidence="3">The sequence shown here is derived from an EMBL/GenBank/DDBJ whole genome shotgun (WGS) entry which is preliminary data.</text>
</comment>
<name>A0A443HTD0_BYSSP</name>
<dbReference type="RefSeq" id="XP_028484689.1">
    <property type="nucleotide sequence ID" value="XM_028630705.1"/>
</dbReference>